<dbReference type="EMBL" id="CP022423">
    <property type="protein sequence ID" value="ASM77466.1"/>
    <property type="molecule type" value="Genomic_DNA"/>
</dbReference>
<keyword evidence="3" id="KW-1185">Reference proteome</keyword>
<evidence type="ECO:0008006" key="4">
    <source>
        <dbReference type="Google" id="ProtNLM"/>
    </source>
</evidence>
<evidence type="ECO:0000313" key="3">
    <source>
        <dbReference type="Proteomes" id="UP000199729"/>
    </source>
</evidence>
<organism evidence="2 3">
    <name type="scientific">Vitreoscilla filiformis</name>
    <dbReference type="NCBI Taxonomy" id="63"/>
    <lineage>
        <taxon>Bacteria</taxon>
        <taxon>Pseudomonadati</taxon>
        <taxon>Pseudomonadota</taxon>
        <taxon>Betaproteobacteria</taxon>
        <taxon>Neisseriales</taxon>
        <taxon>Neisseriaceae</taxon>
        <taxon>Vitreoscilla</taxon>
    </lineage>
</organism>
<feature type="signal peptide" evidence="1">
    <location>
        <begin position="1"/>
        <end position="16"/>
    </location>
</feature>
<feature type="chain" id="PRO_5012036044" description="Pilus assembly protein" evidence="1">
    <location>
        <begin position="17"/>
        <end position="160"/>
    </location>
</feature>
<proteinExistence type="predicted"/>
<accession>A0A221KEM8</accession>
<gene>
    <name evidence="2" type="ORF">VITFI_CDS1688</name>
</gene>
<reference evidence="2 3" key="1">
    <citation type="submission" date="2017-07" db="EMBL/GenBank/DDBJ databases">
        <title>Complete Genome Sequence of the cosmetic ferment Vitreoscilla filiformis (ATCC15551).</title>
        <authorList>
            <person name="Contreras S."/>
            <person name="Sagory-Zalkind P."/>
            <person name="Blanquart H."/>
            <person name="Iltis A."/>
            <person name="Morand S.C."/>
        </authorList>
    </citation>
    <scope>NUCLEOTIDE SEQUENCE [LARGE SCALE GENOMIC DNA]</scope>
    <source>
        <strain evidence="2 3">ATCC 15551</strain>
    </source>
</reference>
<dbReference type="AlphaFoldDB" id="A0A221KEM8"/>
<dbReference type="Proteomes" id="UP000199729">
    <property type="component" value="Chromosome"/>
</dbReference>
<dbReference type="KEGG" id="vff:VITFI_CDS1688"/>
<sequence>MLALVMLLISSLGATALLRQAFGTERVAWGARGQLQAQQAAELALRYCEQQLLRSDGAWPVQPLRAGQVTSHWAQASSWTGPGRLARSVPAAVMVSEQSPFRLLSLPDCLAEEQALADGATVLLVTARGFSPDYHANAQGRTVAGSVAWMQAWLRLGDGR</sequence>
<protein>
    <recommendedName>
        <fullName evidence="4">Pilus assembly protein</fullName>
    </recommendedName>
</protein>
<evidence type="ECO:0000313" key="2">
    <source>
        <dbReference type="EMBL" id="ASM77466.1"/>
    </source>
</evidence>
<name>A0A221KEM8_VITFI</name>
<keyword evidence="1" id="KW-0732">Signal</keyword>
<evidence type="ECO:0000256" key="1">
    <source>
        <dbReference type="SAM" id="SignalP"/>
    </source>
</evidence>